<keyword evidence="2" id="KW-1185">Reference proteome</keyword>
<comment type="caution">
    <text evidence="1">The sequence shown here is derived from an EMBL/GenBank/DDBJ whole genome shotgun (WGS) entry which is preliminary data.</text>
</comment>
<dbReference type="STRING" id="1035195.HMPREF9997_00797"/>
<evidence type="ECO:0000313" key="2">
    <source>
        <dbReference type="Proteomes" id="UP000010445"/>
    </source>
</evidence>
<dbReference type="Proteomes" id="UP000010445">
    <property type="component" value="Unassembled WGS sequence"/>
</dbReference>
<reference evidence="1 2" key="1">
    <citation type="submission" date="2012-05" db="EMBL/GenBank/DDBJ databases">
        <authorList>
            <person name="Weinstock G."/>
            <person name="Sodergren E."/>
            <person name="Lobos E.A."/>
            <person name="Fulton L."/>
            <person name="Fulton R."/>
            <person name="Courtney L."/>
            <person name="Fronick C."/>
            <person name="O'Laughlin M."/>
            <person name="Godfrey J."/>
            <person name="Wilson R.M."/>
            <person name="Miner T."/>
            <person name="Farmer C."/>
            <person name="Delehaunty K."/>
            <person name="Cordes M."/>
            <person name="Minx P."/>
            <person name="Tomlinson C."/>
            <person name="Chen J."/>
            <person name="Wollam A."/>
            <person name="Pepin K.H."/>
            <person name="Bhonagiri V."/>
            <person name="Zhang X."/>
            <person name="Suruliraj S."/>
            <person name="Warren W."/>
            <person name="Mitreva M."/>
            <person name="Mardis E.R."/>
            <person name="Wilson R.K."/>
        </authorList>
    </citation>
    <scope>NUCLEOTIDE SEQUENCE [LARGE SCALE GENOMIC DNA]</scope>
    <source>
        <strain evidence="1 2">F0235</strain>
    </source>
</reference>
<protein>
    <submittedName>
        <fullName evidence="1">Uncharacterized protein</fullName>
    </submittedName>
</protein>
<name>L1MJH9_9CORY</name>
<dbReference type="PATRIC" id="fig|1035195.3.peg.712"/>
<gene>
    <name evidence="1" type="ORF">HMPREF9997_00797</name>
</gene>
<sequence>MFVLADGITLMTILTENASIFSTIATMWGATTGERTEHMRSVQAISH</sequence>
<accession>L1MJH9</accession>
<evidence type="ECO:0000313" key="1">
    <source>
        <dbReference type="EMBL" id="EKX91195.1"/>
    </source>
</evidence>
<dbReference type="EMBL" id="AMEM01000013">
    <property type="protein sequence ID" value="EKX91195.1"/>
    <property type="molecule type" value="Genomic_DNA"/>
</dbReference>
<dbReference type="HOGENOM" id="CLU_3166923_0_0_11"/>
<proteinExistence type="predicted"/>
<dbReference type="AlphaFoldDB" id="L1MJH9"/>
<organism evidence="1 2">
    <name type="scientific">Corynebacterium durum F0235</name>
    <dbReference type="NCBI Taxonomy" id="1035195"/>
    <lineage>
        <taxon>Bacteria</taxon>
        <taxon>Bacillati</taxon>
        <taxon>Actinomycetota</taxon>
        <taxon>Actinomycetes</taxon>
        <taxon>Mycobacteriales</taxon>
        <taxon>Corynebacteriaceae</taxon>
        <taxon>Corynebacterium</taxon>
    </lineage>
</organism>